<dbReference type="Pfam" id="PF12656">
    <property type="entry name" value="G-patch_2"/>
    <property type="match status" value="1"/>
</dbReference>
<feature type="region of interest" description="Disordered" evidence="3">
    <location>
        <begin position="1"/>
        <end position="53"/>
    </location>
</feature>
<proteinExistence type="predicted"/>
<dbReference type="AlphaFoldDB" id="A0A5N6MYG9"/>
<sequence>MKVSFSLSSSKPSNSTLCSSSDQNDQSEQKEFITEFDPSNTLTNSIPDDRGLGEFDDVPVEDFARAYLKGYGWCEGRGIGKNAKEDVKVVEYTNNAAGEGLGFVRTVEGDRKTVKSKTFVNNGGKD</sequence>
<evidence type="ECO:0000256" key="1">
    <source>
        <dbReference type="ARBA" id="ARBA00004123"/>
    </source>
</evidence>
<name>A0A5N6MYG9_9ASTR</name>
<dbReference type="InterPro" id="IPR026822">
    <property type="entry name" value="Spp2/MOS2_G-patch"/>
</dbReference>
<gene>
    <name evidence="5" type="ORF">E3N88_27066</name>
</gene>
<dbReference type="Proteomes" id="UP000326396">
    <property type="component" value="Linkage Group LG4"/>
</dbReference>
<keyword evidence="2" id="KW-0539">Nucleus</keyword>
<dbReference type="GO" id="GO:0003676">
    <property type="term" value="F:nucleic acid binding"/>
    <property type="evidence" value="ECO:0007669"/>
    <property type="project" value="InterPro"/>
</dbReference>
<dbReference type="GO" id="GO:0005681">
    <property type="term" value="C:spliceosomal complex"/>
    <property type="evidence" value="ECO:0007669"/>
    <property type="project" value="TreeGrafter"/>
</dbReference>
<accession>A0A5N6MYG9</accession>
<dbReference type="OrthoDB" id="5577072at2759"/>
<dbReference type="PANTHER" id="PTHR15818">
    <property type="entry name" value="G PATCH AND KOW-CONTAINING"/>
    <property type="match status" value="1"/>
</dbReference>
<evidence type="ECO:0000256" key="3">
    <source>
        <dbReference type="SAM" id="MobiDB-lite"/>
    </source>
</evidence>
<dbReference type="InterPro" id="IPR045166">
    <property type="entry name" value="Spp2-like"/>
</dbReference>
<comment type="subcellular location">
    <subcellularLocation>
        <location evidence="1">Nucleus</location>
    </subcellularLocation>
</comment>
<protein>
    <recommendedName>
        <fullName evidence="4">G-patch domain-containing protein</fullName>
    </recommendedName>
</protein>
<evidence type="ECO:0000256" key="2">
    <source>
        <dbReference type="ARBA" id="ARBA00023242"/>
    </source>
</evidence>
<feature type="compositionally biased region" description="Polar residues" evidence="3">
    <location>
        <begin position="37"/>
        <end position="46"/>
    </location>
</feature>
<reference evidence="5 6" key="1">
    <citation type="submission" date="2019-05" db="EMBL/GenBank/DDBJ databases">
        <title>Mikania micrantha, genome provides insights into the molecular mechanism of rapid growth.</title>
        <authorList>
            <person name="Liu B."/>
        </authorList>
    </citation>
    <scope>NUCLEOTIDE SEQUENCE [LARGE SCALE GENOMIC DNA]</scope>
    <source>
        <strain evidence="5">NLD-2019</strain>
        <tissue evidence="5">Leaf</tissue>
    </source>
</reference>
<comment type="caution">
    <text evidence="5">The sequence shown here is derived from an EMBL/GenBank/DDBJ whole genome shotgun (WGS) entry which is preliminary data.</text>
</comment>
<evidence type="ECO:0000313" key="5">
    <source>
        <dbReference type="EMBL" id="KAD4178475.1"/>
    </source>
</evidence>
<dbReference type="PANTHER" id="PTHR15818:SF2">
    <property type="entry name" value="G-PATCH DOMAIN AND KOW MOTIFS-CONTAINING PROTEIN"/>
    <property type="match status" value="1"/>
</dbReference>
<dbReference type="InterPro" id="IPR000467">
    <property type="entry name" value="G_patch_dom"/>
</dbReference>
<organism evidence="5 6">
    <name type="scientific">Mikania micrantha</name>
    <name type="common">bitter vine</name>
    <dbReference type="NCBI Taxonomy" id="192012"/>
    <lineage>
        <taxon>Eukaryota</taxon>
        <taxon>Viridiplantae</taxon>
        <taxon>Streptophyta</taxon>
        <taxon>Embryophyta</taxon>
        <taxon>Tracheophyta</taxon>
        <taxon>Spermatophyta</taxon>
        <taxon>Magnoliopsida</taxon>
        <taxon>eudicotyledons</taxon>
        <taxon>Gunneridae</taxon>
        <taxon>Pentapetalae</taxon>
        <taxon>asterids</taxon>
        <taxon>campanulids</taxon>
        <taxon>Asterales</taxon>
        <taxon>Asteraceae</taxon>
        <taxon>Asteroideae</taxon>
        <taxon>Heliantheae alliance</taxon>
        <taxon>Eupatorieae</taxon>
        <taxon>Mikania</taxon>
    </lineage>
</organism>
<dbReference type="EMBL" id="SZYD01000014">
    <property type="protein sequence ID" value="KAD4178475.1"/>
    <property type="molecule type" value="Genomic_DNA"/>
</dbReference>
<dbReference type="GO" id="GO:0000398">
    <property type="term" value="P:mRNA splicing, via spliceosome"/>
    <property type="evidence" value="ECO:0007669"/>
    <property type="project" value="InterPro"/>
</dbReference>
<feature type="compositionally biased region" description="Low complexity" evidence="3">
    <location>
        <begin position="1"/>
        <end position="21"/>
    </location>
</feature>
<evidence type="ECO:0000259" key="4">
    <source>
        <dbReference type="PROSITE" id="PS50174"/>
    </source>
</evidence>
<evidence type="ECO:0000313" key="6">
    <source>
        <dbReference type="Proteomes" id="UP000326396"/>
    </source>
</evidence>
<keyword evidence="6" id="KW-1185">Reference proteome</keyword>
<feature type="domain" description="G-patch" evidence="4">
    <location>
        <begin position="60"/>
        <end position="106"/>
    </location>
</feature>
<dbReference type="PROSITE" id="PS50174">
    <property type="entry name" value="G_PATCH"/>
    <property type="match status" value="1"/>
</dbReference>